<dbReference type="PANTHER" id="PTHR12066">
    <property type="entry name" value="TELOMERASE REVERSE TRANSCRIPTASE"/>
    <property type="match status" value="1"/>
</dbReference>
<feature type="compositionally biased region" description="Polar residues" evidence="14">
    <location>
        <begin position="271"/>
        <end position="281"/>
    </location>
</feature>
<evidence type="ECO:0000256" key="11">
    <source>
        <dbReference type="ARBA" id="ARBA00023242"/>
    </source>
</evidence>
<proteinExistence type="inferred from homology"/>
<accession>A0A5J4YN28</accession>
<protein>
    <recommendedName>
        <fullName evidence="3 13">Telomerase reverse transcriptase</fullName>
        <ecNumber evidence="2 13">2.7.7.49</ecNumber>
    </recommendedName>
    <alternativeName>
        <fullName evidence="13">Telomerase catalytic subunit</fullName>
    </alternativeName>
</protein>
<evidence type="ECO:0000256" key="6">
    <source>
        <dbReference type="ARBA" id="ARBA00022695"/>
    </source>
</evidence>
<evidence type="ECO:0000256" key="8">
    <source>
        <dbReference type="ARBA" id="ARBA00022842"/>
    </source>
</evidence>
<keyword evidence="10 13" id="KW-0695">RNA-directed DNA polymerase</keyword>
<dbReference type="OrthoDB" id="5544at2759"/>
<evidence type="ECO:0000256" key="4">
    <source>
        <dbReference type="ARBA" id="ARBA00022454"/>
    </source>
</evidence>
<evidence type="ECO:0000256" key="14">
    <source>
        <dbReference type="SAM" id="MobiDB-lite"/>
    </source>
</evidence>
<dbReference type="GO" id="GO:0000333">
    <property type="term" value="C:telomerase catalytic core complex"/>
    <property type="evidence" value="ECO:0007669"/>
    <property type="project" value="TreeGrafter"/>
</dbReference>
<evidence type="ECO:0000259" key="15">
    <source>
        <dbReference type="PROSITE" id="PS50878"/>
    </source>
</evidence>
<keyword evidence="8 13" id="KW-0460">Magnesium</keyword>
<dbReference type="GO" id="GO:0000781">
    <property type="term" value="C:chromosome, telomeric region"/>
    <property type="evidence" value="ECO:0007669"/>
    <property type="project" value="UniProtKB-SubCell"/>
</dbReference>
<keyword evidence="9 13" id="KW-0779">Telomere</keyword>
<keyword evidence="7 13" id="KW-0479">Metal-binding</keyword>
<dbReference type="SMART" id="SM00975">
    <property type="entry name" value="Telomerase_RBD"/>
    <property type="match status" value="1"/>
</dbReference>
<evidence type="ECO:0000256" key="2">
    <source>
        <dbReference type="ARBA" id="ARBA00012493"/>
    </source>
</evidence>
<keyword evidence="4 13" id="KW-0158">Chromosome</keyword>
<evidence type="ECO:0000256" key="12">
    <source>
        <dbReference type="ARBA" id="ARBA00048173"/>
    </source>
</evidence>
<dbReference type="GO" id="GO:0070034">
    <property type="term" value="F:telomerase RNA binding"/>
    <property type="evidence" value="ECO:0007669"/>
    <property type="project" value="TreeGrafter"/>
</dbReference>
<dbReference type="GO" id="GO:0042162">
    <property type="term" value="F:telomeric DNA binding"/>
    <property type="evidence" value="ECO:0007669"/>
    <property type="project" value="TreeGrafter"/>
</dbReference>
<dbReference type="GO" id="GO:0003720">
    <property type="term" value="F:telomerase activity"/>
    <property type="evidence" value="ECO:0007669"/>
    <property type="project" value="InterPro"/>
</dbReference>
<dbReference type="InterPro" id="IPR021891">
    <property type="entry name" value="Telomerase_RBD"/>
</dbReference>
<evidence type="ECO:0000256" key="3">
    <source>
        <dbReference type="ARBA" id="ARBA00016182"/>
    </source>
</evidence>
<dbReference type="InterPro" id="IPR000477">
    <property type="entry name" value="RT_dom"/>
</dbReference>
<comment type="function">
    <text evidence="13">Telomerase is a ribonucleoprotein enzyme essential for the replication of chromosome termini in most eukaryotes. It elongates telomeres. It is a reverse transcriptase that adds simple sequence repeats to chromosome ends by copying a template sequence within the RNA component of the enzyme.</text>
</comment>
<dbReference type="PROSITE" id="PS50878">
    <property type="entry name" value="RT_POL"/>
    <property type="match status" value="1"/>
</dbReference>
<dbReference type="EC" id="2.7.7.49" evidence="2 13"/>
<sequence length="1176" mass="134289">MKRSRNRDDARDGAAVKRARADERLRDVPHICTIKLAKQHFKTVFSVKQYVQMLDRADLQDESYTAADSLWRHLDESSRQELGHYVLGFRWKLEYQSLWQVRRDRANESLQTKDGSSRRHTMTADSMADVLKISRSRIAAQKEGNKNVLIQPRRQRNGKPAYQCEVLDGALSECVSERTLERSEWAALWKVIGTAGMIYLLCSGSILVPAHAFAMAGEEDRLDGLLGSRPSGFQTDCKGKNYCHPALVQVTGACPMQRQEPAQEVPAAKSNAKQSGKHSQQLQYPVLPVRSELLVPKRRVMTALDFSKHISIRAKLGRLGAQPIFLARILMVRRRTGDNESLLVDSKRAARRLASLIFTKTPHRLAQLGVKAGNYAQTKSESAARHQPELSPRFATAVDFLKIVLHRMHEKNVRSVWTATCALDEAATGAISLRCAHKHAPHSTLHVLDELDGEQWTTARQTMACPELCLSNLVALETRPEQVSQFVMALVGNILPRQCIGGPRNWSILWNAIALYVRLGPQEDLDLETVVKRIHLTEVPWLGTKLDQALWREQSGQVRRSTRVPNVHDLRWRERQMAFFLRWLFFDIVSKVIRFFFYITESEKSRDGLVYYRKDVWCAIEEHVSQILLRDSCRRVSSIDEYLCAFRRDHSHGIRANPLNVSPYRSAALRLVPKASGVRVLQTLLDTSTMTKVSQRTLSKPANRTLKLSYAKATEFLRDILAILNHERCRLQESDPLVRLVATPDEIHDGFLCLKTKWHACRRPALYMAVWDVSKAFDTIEKDVLLSEVLPSILTQSSYLMCRYQLPQKYGKSGTYPTEYRHVVRDAAGLAHFGRLVEHDLAKKRSNTILSCTKEPYIVHRDAIMKHIHDWLSPRYIVVRGQVWEQRSGIPQGHMLSPLLSSLYLAHMERRTFALGTSIAAQLSVASYTPSSLGESEKGDILVHAMRFQDDYLIVSSDRATLESHALDPLVRGARAYGQYLNPAKLKRNYMAERMHSDTPPRPEELRHVTWCGFRVDSWRVEVGMDTSRTSWPQLLRAENMGACATRSAKLRLLERRALVGWRDRFYEFMFDTRLNSLVAVANNMHVFSYMRALKLMALIVRNPWLKRDGVAALRQVLDSAKRATLCELERRVLRSSRALRKQVQFEFPTAYSAHLIAYAYRLAVSILAPELLSLL</sequence>
<dbReference type="Pfam" id="PF12009">
    <property type="entry name" value="Telomerase_RBD"/>
    <property type="match status" value="1"/>
</dbReference>
<keyword evidence="6 13" id="KW-0548">Nucleotidyltransferase</keyword>
<dbReference type="GO" id="GO:0007004">
    <property type="term" value="P:telomere maintenance via telomerase"/>
    <property type="evidence" value="ECO:0007669"/>
    <property type="project" value="TreeGrafter"/>
</dbReference>
<comment type="caution">
    <text evidence="16">The sequence shown here is derived from an EMBL/GenBank/DDBJ whole genome shotgun (WGS) entry which is preliminary data.</text>
</comment>
<feature type="domain" description="Reverse transcriptase" evidence="15">
    <location>
        <begin position="653"/>
        <end position="1016"/>
    </location>
</feature>
<dbReference type="Proteomes" id="UP000324585">
    <property type="component" value="Unassembled WGS sequence"/>
</dbReference>
<dbReference type="PANTHER" id="PTHR12066:SF0">
    <property type="entry name" value="TELOMERASE REVERSE TRANSCRIPTASE"/>
    <property type="match status" value="1"/>
</dbReference>
<feature type="region of interest" description="Disordered" evidence="14">
    <location>
        <begin position="261"/>
        <end position="281"/>
    </location>
</feature>
<evidence type="ECO:0000313" key="16">
    <source>
        <dbReference type="EMBL" id="KAA8492370.1"/>
    </source>
</evidence>
<evidence type="ECO:0000256" key="10">
    <source>
        <dbReference type="ARBA" id="ARBA00022918"/>
    </source>
</evidence>
<dbReference type="EMBL" id="VRMN01000009">
    <property type="protein sequence ID" value="KAA8492370.1"/>
    <property type="molecule type" value="Genomic_DNA"/>
</dbReference>
<dbReference type="Gene3D" id="1.10.132.70">
    <property type="match status" value="1"/>
</dbReference>
<dbReference type="GO" id="GO:0046872">
    <property type="term" value="F:metal ion binding"/>
    <property type="evidence" value="ECO:0007669"/>
    <property type="project" value="UniProtKB-KW"/>
</dbReference>
<evidence type="ECO:0000313" key="17">
    <source>
        <dbReference type="Proteomes" id="UP000324585"/>
    </source>
</evidence>
<evidence type="ECO:0000256" key="1">
    <source>
        <dbReference type="ARBA" id="ARBA00008001"/>
    </source>
</evidence>
<evidence type="ECO:0000256" key="5">
    <source>
        <dbReference type="ARBA" id="ARBA00022679"/>
    </source>
</evidence>
<keyword evidence="11 13" id="KW-0539">Nucleus</keyword>
<gene>
    <name evidence="16" type="ORF">FVE85_7877</name>
</gene>
<organism evidence="16 17">
    <name type="scientific">Porphyridium purpureum</name>
    <name type="common">Red alga</name>
    <name type="synonym">Porphyridium cruentum</name>
    <dbReference type="NCBI Taxonomy" id="35688"/>
    <lineage>
        <taxon>Eukaryota</taxon>
        <taxon>Rhodophyta</taxon>
        <taxon>Bangiophyceae</taxon>
        <taxon>Porphyridiales</taxon>
        <taxon>Porphyridiaceae</taxon>
        <taxon>Porphyridium</taxon>
    </lineage>
</organism>
<comment type="similarity">
    <text evidence="1 13">Belongs to the reverse transcriptase family. Telomerase subfamily.</text>
</comment>
<reference evidence="17" key="1">
    <citation type="journal article" date="2019" name="Nat. Commun.">
        <title>Expansion of phycobilisome linker gene families in mesophilic red algae.</title>
        <authorList>
            <person name="Lee J."/>
            <person name="Kim D."/>
            <person name="Bhattacharya D."/>
            <person name="Yoon H.S."/>
        </authorList>
    </citation>
    <scope>NUCLEOTIDE SEQUENCE [LARGE SCALE GENOMIC DNA]</scope>
    <source>
        <strain evidence="17">CCMP 1328</strain>
    </source>
</reference>
<evidence type="ECO:0000256" key="9">
    <source>
        <dbReference type="ARBA" id="ARBA00022895"/>
    </source>
</evidence>
<name>A0A5J4YN28_PORPP</name>
<keyword evidence="17" id="KW-1185">Reference proteome</keyword>
<evidence type="ECO:0000256" key="13">
    <source>
        <dbReference type="RuleBase" id="RU365061"/>
    </source>
</evidence>
<comment type="subcellular location">
    <subcellularLocation>
        <location evidence="13">Nucleus</location>
    </subcellularLocation>
    <subcellularLocation>
        <location evidence="13">Chromosome</location>
        <location evidence="13">Telomere</location>
    </subcellularLocation>
</comment>
<comment type="catalytic activity">
    <reaction evidence="12 13">
        <text>DNA(n) + a 2'-deoxyribonucleoside 5'-triphosphate = DNA(n+1) + diphosphate</text>
        <dbReference type="Rhea" id="RHEA:22508"/>
        <dbReference type="Rhea" id="RHEA-COMP:17339"/>
        <dbReference type="Rhea" id="RHEA-COMP:17340"/>
        <dbReference type="ChEBI" id="CHEBI:33019"/>
        <dbReference type="ChEBI" id="CHEBI:61560"/>
        <dbReference type="ChEBI" id="CHEBI:173112"/>
        <dbReference type="EC" id="2.7.7.49"/>
    </reaction>
</comment>
<evidence type="ECO:0000256" key="7">
    <source>
        <dbReference type="ARBA" id="ARBA00022723"/>
    </source>
</evidence>
<dbReference type="InterPro" id="IPR003545">
    <property type="entry name" value="Telomerase_RT"/>
</dbReference>
<keyword evidence="5 13" id="KW-0808">Transferase</keyword>
<dbReference type="AlphaFoldDB" id="A0A5J4YN28"/>